<protein>
    <submittedName>
        <fullName evidence="1">Uncharacterized protein</fullName>
    </submittedName>
</protein>
<comment type="caution">
    <text evidence="1">The sequence shown here is derived from an EMBL/GenBank/DDBJ whole genome shotgun (WGS) entry which is preliminary data.</text>
</comment>
<dbReference type="Proteomes" id="UP000297280">
    <property type="component" value="Unassembled WGS sequence"/>
</dbReference>
<dbReference type="STRING" id="87229.A0A4Z1KLE1"/>
<evidence type="ECO:0000313" key="1">
    <source>
        <dbReference type="EMBL" id="TGO86873.1"/>
    </source>
</evidence>
<evidence type="ECO:0000313" key="2">
    <source>
        <dbReference type="Proteomes" id="UP000297280"/>
    </source>
</evidence>
<reference evidence="1 2" key="1">
    <citation type="submission" date="2017-12" db="EMBL/GenBank/DDBJ databases">
        <title>Comparative genomics of Botrytis spp.</title>
        <authorList>
            <person name="Valero-Jimenez C.A."/>
            <person name="Tapia P."/>
            <person name="Veloso J."/>
            <person name="Silva-Moreno E."/>
            <person name="Staats M."/>
            <person name="Valdes J.H."/>
            <person name="Van Kan J.A.L."/>
        </authorList>
    </citation>
    <scope>NUCLEOTIDE SEQUENCE [LARGE SCALE GENOMIC DNA]</scope>
    <source>
        <strain evidence="1 2">MUCL3349</strain>
    </source>
</reference>
<keyword evidence="2" id="KW-1185">Reference proteome</keyword>
<sequence>MSKHKHLVRQLHRVLEDGGLITVNYQGQFTYTSKRIDLTPAWILYKEIPREFPLPGSVYKVTKAVGKDLAQLLMTPTKAGLLRSGTIALGECLEKAMASSGRLRKFRELENLGIESLVI</sequence>
<accession>A0A4Z1KLE1</accession>
<proteinExistence type="predicted"/>
<dbReference type="EMBL" id="PQXO01000269">
    <property type="protein sequence ID" value="TGO86873.1"/>
    <property type="molecule type" value="Genomic_DNA"/>
</dbReference>
<name>A0A4Z1KLE1_9HELO</name>
<gene>
    <name evidence="1" type="ORF">BPOR_0270g00070</name>
</gene>
<dbReference type="AlphaFoldDB" id="A0A4Z1KLE1"/>
<organism evidence="1 2">
    <name type="scientific">Botrytis porri</name>
    <dbReference type="NCBI Taxonomy" id="87229"/>
    <lineage>
        <taxon>Eukaryota</taxon>
        <taxon>Fungi</taxon>
        <taxon>Dikarya</taxon>
        <taxon>Ascomycota</taxon>
        <taxon>Pezizomycotina</taxon>
        <taxon>Leotiomycetes</taxon>
        <taxon>Helotiales</taxon>
        <taxon>Sclerotiniaceae</taxon>
        <taxon>Botrytis</taxon>
    </lineage>
</organism>